<dbReference type="Proteomes" id="UP000568751">
    <property type="component" value="Unassembled WGS sequence"/>
</dbReference>
<reference evidence="2 3" key="1">
    <citation type="submission" date="2020-05" db="EMBL/GenBank/DDBJ databases">
        <title>Horizontal transmission and recombination maintain forever young bacterial symbiont genomes.</title>
        <authorList>
            <person name="Russell S.L."/>
            <person name="Pepper-Tunick E."/>
            <person name="Svedberg J."/>
            <person name="Byrne A."/>
            <person name="Ruelas Castillo J."/>
            <person name="Vollmers C."/>
            <person name="Beinart R.A."/>
            <person name="Corbett-Detig R."/>
        </authorList>
    </citation>
    <scope>NUCLEOTIDE SEQUENCE [LARGE SCALE GENOMIC DNA]</scope>
    <source>
        <strain evidence="2">455</strain>
    </source>
</reference>
<comment type="caution">
    <text evidence="2">The sequence shown here is derived from an EMBL/GenBank/DDBJ whole genome shotgun (WGS) entry which is preliminary data.</text>
</comment>
<dbReference type="GO" id="GO:0016757">
    <property type="term" value="F:glycosyltransferase activity"/>
    <property type="evidence" value="ECO:0007669"/>
    <property type="project" value="UniProtKB-ARBA"/>
</dbReference>
<name>A0A853F1I8_9GAMM</name>
<dbReference type="Pfam" id="PF13439">
    <property type="entry name" value="Glyco_transf_4"/>
    <property type="match status" value="1"/>
</dbReference>
<protein>
    <submittedName>
        <fullName evidence="2">Glycosyltransferase</fullName>
    </submittedName>
</protein>
<organism evidence="2 3">
    <name type="scientific">Candidatus Thiodubiliella endoseptemdiera</name>
    <dbReference type="NCBI Taxonomy" id="2738886"/>
    <lineage>
        <taxon>Bacteria</taxon>
        <taxon>Pseudomonadati</taxon>
        <taxon>Pseudomonadota</taxon>
        <taxon>Gammaproteobacteria</taxon>
        <taxon>Candidatus Pseudothioglobaceae</taxon>
        <taxon>Candidatus Thiodubiliella</taxon>
    </lineage>
</organism>
<gene>
    <name evidence="2" type="ORF">H0A76_06235</name>
</gene>
<dbReference type="SUPFAM" id="SSF53756">
    <property type="entry name" value="UDP-Glycosyltransferase/glycogen phosphorylase"/>
    <property type="match status" value="1"/>
</dbReference>
<proteinExistence type="predicted"/>
<sequence>MNILHLLSQTHLTGAEVYAADLCKYQTQYGHQCFIISDTLSVKTAVQYYPMPIHNRSYLNRFRNIRAIIKFCKIHQINLIHTHSRAGSWLVNIVRLFVDVAYISTIHGRQGVHFSSKSKNVYGRRIITVCEHLQIHIRNELHINEKVYLIRNIIDEH</sequence>
<evidence type="ECO:0000313" key="3">
    <source>
        <dbReference type="Proteomes" id="UP000568751"/>
    </source>
</evidence>
<dbReference type="AlphaFoldDB" id="A0A853F1I8"/>
<evidence type="ECO:0000259" key="1">
    <source>
        <dbReference type="Pfam" id="PF13439"/>
    </source>
</evidence>
<feature type="domain" description="Glycosyltransferase subfamily 4-like N-terminal" evidence="1">
    <location>
        <begin position="14"/>
        <end position="155"/>
    </location>
</feature>
<keyword evidence="2" id="KW-0808">Transferase</keyword>
<dbReference type="InterPro" id="IPR028098">
    <property type="entry name" value="Glyco_trans_4-like_N"/>
</dbReference>
<dbReference type="Gene3D" id="3.40.50.2000">
    <property type="entry name" value="Glycogen Phosphorylase B"/>
    <property type="match status" value="1"/>
</dbReference>
<dbReference type="EMBL" id="JACCHT010000001">
    <property type="protein sequence ID" value="NYT27522.1"/>
    <property type="molecule type" value="Genomic_DNA"/>
</dbReference>
<accession>A0A853F1I8</accession>
<evidence type="ECO:0000313" key="2">
    <source>
        <dbReference type="EMBL" id="NYT27522.1"/>
    </source>
</evidence>